<keyword evidence="2" id="KW-1185">Reference proteome</keyword>
<gene>
    <name evidence="1" type="ORF">Esi_0080_0058</name>
</gene>
<dbReference type="Proteomes" id="UP000002630">
    <property type="component" value="Linkage Group LG28"/>
</dbReference>
<evidence type="ECO:0000313" key="1">
    <source>
        <dbReference type="EMBL" id="CBJ27661.1"/>
    </source>
</evidence>
<dbReference type="InParanoid" id="D7G7B0"/>
<proteinExistence type="predicted"/>
<dbReference type="EMBL" id="FN649753">
    <property type="protein sequence ID" value="CBJ27661.1"/>
    <property type="molecule type" value="Genomic_DNA"/>
</dbReference>
<sequence>MCGGPTDAVATRLRSTCEILTNDVSSGRPADTNLDASLELFPENFLAAYSGKRPEWVVISPPYSRALTFVKAAMSLATKGVAFKMPIFFLEPCADRGGWL</sequence>
<organism evidence="1 2">
    <name type="scientific">Ectocarpus siliculosus</name>
    <name type="common">Brown alga</name>
    <name type="synonym">Conferva siliculosa</name>
    <dbReference type="NCBI Taxonomy" id="2880"/>
    <lineage>
        <taxon>Eukaryota</taxon>
        <taxon>Sar</taxon>
        <taxon>Stramenopiles</taxon>
        <taxon>Ochrophyta</taxon>
        <taxon>PX clade</taxon>
        <taxon>Phaeophyceae</taxon>
        <taxon>Ectocarpales</taxon>
        <taxon>Ectocarpaceae</taxon>
        <taxon>Ectocarpus</taxon>
    </lineage>
</organism>
<dbReference type="OrthoDB" id="216659at2759"/>
<protein>
    <submittedName>
        <fullName evidence="1">Uncharacterized protein</fullName>
    </submittedName>
</protein>
<reference evidence="1 2" key="1">
    <citation type="journal article" date="2010" name="Nature">
        <title>The Ectocarpus genome and the independent evolution of multicellularity in brown algae.</title>
        <authorList>
            <person name="Cock J.M."/>
            <person name="Sterck L."/>
            <person name="Rouze P."/>
            <person name="Scornet D."/>
            <person name="Allen A.E."/>
            <person name="Amoutzias G."/>
            <person name="Anthouard V."/>
            <person name="Artiguenave F."/>
            <person name="Aury J.M."/>
            <person name="Badger J.H."/>
            <person name="Beszteri B."/>
            <person name="Billiau K."/>
            <person name="Bonnet E."/>
            <person name="Bothwell J.H."/>
            <person name="Bowler C."/>
            <person name="Boyen C."/>
            <person name="Brownlee C."/>
            <person name="Carrano C.J."/>
            <person name="Charrier B."/>
            <person name="Cho G.Y."/>
            <person name="Coelho S.M."/>
            <person name="Collen J."/>
            <person name="Corre E."/>
            <person name="Da Silva C."/>
            <person name="Delage L."/>
            <person name="Delaroque N."/>
            <person name="Dittami S.M."/>
            <person name="Doulbeau S."/>
            <person name="Elias M."/>
            <person name="Farnham G."/>
            <person name="Gachon C.M."/>
            <person name="Gschloessl B."/>
            <person name="Heesch S."/>
            <person name="Jabbari K."/>
            <person name="Jubin C."/>
            <person name="Kawai H."/>
            <person name="Kimura K."/>
            <person name="Kloareg B."/>
            <person name="Kupper F.C."/>
            <person name="Lang D."/>
            <person name="Le Bail A."/>
            <person name="Leblanc C."/>
            <person name="Lerouge P."/>
            <person name="Lohr M."/>
            <person name="Lopez P.J."/>
            <person name="Martens C."/>
            <person name="Maumus F."/>
            <person name="Michel G."/>
            <person name="Miranda-Saavedra D."/>
            <person name="Morales J."/>
            <person name="Moreau H."/>
            <person name="Motomura T."/>
            <person name="Nagasato C."/>
            <person name="Napoli C.A."/>
            <person name="Nelson D.R."/>
            <person name="Nyvall-Collen P."/>
            <person name="Peters A.F."/>
            <person name="Pommier C."/>
            <person name="Potin P."/>
            <person name="Poulain J."/>
            <person name="Quesneville H."/>
            <person name="Read B."/>
            <person name="Rensing S.A."/>
            <person name="Ritter A."/>
            <person name="Rousvoal S."/>
            <person name="Samanta M."/>
            <person name="Samson G."/>
            <person name="Schroeder D.C."/>
            <person name="Segurens B."/>
            <person name="Strittmatter M."/>
            <person name="Tonon T."/>
            <person name="Tregear J.W."/>
            <person name="Valentin K."/>
            <person name="von Dassow P."/>
            <person name="Yamagishi T."/>
            <person name="Van de Peer Y."/>
            <person name="Wincker P."/>
        </authorList>
    </citation>
    <scope>NUCLEOTIDE SEQUENCE [LARGE SCALE GENOMIC DNA]</scope>
    <source>
        <strain evidence="2">Ec32 / CCAP1310/4</strain>
    </source>
</reference>
<dbReference type="EMBL" id="FN649036">
    <property type="protein sequence ID" value="CBJ27661.1"/>
    <property type="molecule type" value="Genomic_DNA"/>
</dbReference>
<dbReference type="AlphaFoldDB" id="D7G7B0"/>
<accession>D7G7B0</accession>
<evidence type="ECO:0000313" key="2">
    <source>
        <dbReference type="Proteomes" id="UP000002630"/>
    </source>
</evidence>
<name>D7G7B0_ECTSI</name>